<accession>A0ABY2DMG6</accession>
<dbReference type="EMBL" id="SMKE01000016">
    <property type="protein sequence ID" value="TDC02189.1"/>
    <property type="molecule type" value="Genomic_DNA"/>
</dbReference>
<evidence type="ECO:0000313" key="3">
    <source>
        <dbReference type="Proteomes" id="UP000295626"/>
    </source>
</evidence>
<comment type="caution">
    <text evidence="2">The sequence shown here is derived from an EMBL/GenBank/DDBJ whole genome shotgun (WGS) entry which is preliminary data.</text>
</comment>
<feature type="transmembrane region" description="Helical" evidence="1">
    <location>
        <begin position="89"/>
        <end position="110"/>
    </location>
</feature>
<sequence>MGDDGTYNRGDSDGWRYGVDWLTTAPTGDKELTALAQAAGERRLCFRRWRRWANRTCVALGALVAVYAVSTGALMLAGEIRSGMMADAIFIGFLAMMIAFATAIVARILIGLLRTISNGLDWELLIMERSAKERAAHVDEALQRVTAALVSHSAVLETTVRRRWADGDREAGTALEEARQALGDVVDIASASGSGGWTRPRRQR</sequence>
<reference evidence="2 3" key="1">
    <citation type="submission" date="2019-02" db="EMBL/GenBank/DDBJ databases">
        <title>Draft genome sequences of novel Actinobacteria.</title>
        <authorList>
            <person name="Sahin N."/>
            <person name="Ay H."/>
            <person name="Saygin H."/>
        </authorList>
    </citation>
    <scope>NUCLEOTIDE SEQUENCE [LARGE SCALE GENOMIC DNA]</scope>
    <source>
        <strain evidence="2 3">JCM 30529</strain>
    </source>
</reference>
<proteinExistence type="predicted"/>
<protein>
    <recommendedName>
        <fullName evidence="4">SLATT domain-containing protein</fullName>
    </recommendedName>
</protein>
<dbReference type="Proteomes" id="UP000295626">
    <property type="component" value="Unassembled WGS sequence"/>
</dbReference>
<gene>
    <name evidence="2" type="ORF">E1091_01245</name>
</gene>
<name>A0ABY2DMG6_9ACTN</name>
<keyword evidence="3" id="KW-1185">Reference proteome</keyword>
<keyword evidence="1" id="KW-1133">Transmembrane helix</keyword>
<feature type="transmembrane region" description="Helical" evidence="1">
    <location>
        <begin position="57"/>
        <end position="77"/>
    </location>
</feature>
<organism evidence="2 3">
    <name type="scientific">Micromonospora fluostatini</name>
    <dbReference type="NCBI Taxonomy" id="1629071"/>
    <lineage>
        <taxon>Bacteria</taxon>
        <taxon>Bacillati</taxon>
        <taxon>Actinomycetota</taxon>
        <taxon>Actinomycetes</taxon>
        <taxon>Micromonosporales</taxon>
        <taxon>Micromonosporaceae</taxon>
        <taxon>Micromonospora</taxon>
    </lineage>
</organism>
<evidence type="ECO:0008006" key="4">
    <source>
        <dbReference type="Google" id="ProtNLM"/>
    </source>
</evidence>
<evidence type="ECO:0000313" key="2">
    <source>
        <dbReference type="EMBL" id="TDC02189.1"/>
    </source>
</evidence>
<evidence type="ECO:0000256" key="1">
    <source>
        <dbReference type="SAM" id="Phobius"/>
    </source>
</evidence>
<keyword evidence="1" id="KW-0472">Membrane</keyword>
<keyword evidence="1" id="KW-0812">Transmembrane</keyword>